<dbReference type="Pfam" id="PF08681">
    <property type="entry name" value="TacA1"/>
    <property type="match status" value="1"/>
</dbReference>
<dbReference type="InterPro" id="IPR014795">
    <property type="entry name" value="TacA_1-like"/>
</dbReference>
<dbReference type="PANTHER" id="PTHR35401">
    <property type="entry name" value="COPG FAMILY HELIX-TURN-HELIX PROTEIN-RELATED-RELATED"/>
    <property type="match status" value="1"/>
</dbReference>
<evidence type="ECO:0000256" key="6">
    <source>
        <dbReference type="ARBA" id="ARBA00049988"/>
    </source>
</evidence>
<accession>A0A7X1YAU2</accession>
<dbReference type="InterPro" id="IPR010985">
    <property type="entry name" value="Ribbon_hlx_hlx"/>
</dbReference>
<dbReference type="EMBL" id="WIVX01000126">
    <property type="protein sequence ID" value="MQU33744.1"/>
    <property type="molecule type" value="Genomic_DNA"/>
</dbReference>
<evidence type="ECO:0000256" key="5">
    <source>
        <dbReference type="ARBA" id="ARBA00023163"/>
    </source>
</evidence>
<dbReference type="AlphaFoldDB" id="A0A7X1YAU2"/>
<organism evidence="7 8">
    <name type="scientific">Pseudomonas helleri</name>
    <dbReference type="NCBI Taxonomy" id="1608996"/>
    <lineage>
        <taxon>Bacteria</taxon>
        <taxon>Pseudomonadati</taxon>
        <taxon>Pseudomonadota</taxon>
        <taxon>Gammaproteobacteria</taxon>
        <taxon>Pseudomonadales</taxon>
        <taxon>Pseudomonadaceae</taxon>
        <taxon>Pseudomonas</taxon>
    </lineage>
</organism>
<name>A0A7X1YAU2_9PSED</name>
<comment type="similarity">
    <text evidence="6">Belongs to the TacA antitoxin family.</text>
</comment>
<dbReference type="GO" id="GO:0003677">
    <property type="term" value="F:DNA binding"/>
    <property type="evidence" value="ECO:0007669"/>
    <property type="project" value="UniProtKB-KW"/>
</dbReference>
<proteinExistence type="inferred from homology"/>
<keyword evidence="1" id="KW-0678">Repressor</keyword>
<keyword evidence="8" id="KW-1185">Reference proteome</keyword>
<evidence type="ECO:0000313" key="7">
    <source>
        <dbReference type="EMBL" id="MQU33744.1"/>
    </source>
</evidence>
<gene>
    <name evidence="7" type="ORF">GHO30_20555</name>
</gene>
<keyword evidence="3" id="KW-0805">Transcription regulation</keyword>
<keyword evidence="5" id="KW-0804">Transcription</keyword>
<evidence type="ECO:0000256" key="3">
    <source>
        <dbReference type="ARBA" id="ARBA00023015"/>
    </source>
</evidence>
<reference evidence="7 8" key="1">
    <citation type="submission" date="2019-10" db="EMBL/GenBank/DDBJ databases">
        <title>Evaluation of single-gene subtyping targets for Pseudomonas.</title>
        <authorList>
            <person name="Reichler S.J."/>
            <person name="Orsi R.H."/>
            <person name="Wiedmann M."/>
            <person name="Martin N.H."/>
            <person name="Murphy S.I."/>
        </authorList>
    </citation>
    <scope>NUCLEOTIDE SEQUENCE [LARGE SCALE GENOMIC DNA]</scope>
    <source>
        <strain evidence="7 8">FSL R10-2107</strain>
    </source>
</reference>
<dbReference type="SUPFAM" id="SSF47598">
    <property type="entry name" value="Ribbon-helix-helix"/>
    <property type="match status" value="1"/>
</dbReference>
<dbReference type="Proteomes" id="UP000470186">
    <property type="component" value="Unassembled WGS sequence"/>
</dbReference>
<evidence type="ECO:0000313" key="8">
    <source>
        <dbReference type="Proteomes" id="UP000470186"/>
    </source>
</evidence>
<evidence type="ECO:0000256" key="1">
    <source>
        <dbReference type="ARBA" id="ARBA00022491"/>
    </source>
</evidence>
<keyword evidence="2" id="KW-1277">Toxin-antitoxin system</keyword>
<protein>
    <submittedName>
        <fullName evidence="7">DUF1778 domain-containing protein</fullName>
    </submittedName>
</protein>
<dbReference type="RefSeq" id="WP_153351624.1">
    <property type="nucleotide sequence ID" value="NZ_JBQQKR010000256.1"/>
</dbReference>
<dbReference type="GO" id="GO:0006355">
    <property type="term" value="P:regulation of DNA-templated transcription"/>
    <property type="evidence" value="ECO:0007669"/>
    <property type="project" value="InterPro"/>
</dbReference>
<sequence>MHIQNIDLNVSREKPASINMRVDLKKRNLIDMAAAMLGSDRTSFIVDAACQKAEDVILDRRLFLLDDVAFDSFERALETNPVGENECLKKLLAKPKIWS</sequence>
<dbReference type="Gene3D" id="1.20.5.780">
    <property type="entry name" value="Single helix bin"/>
    <property type="match status" value="1"/>
</dbReference>
<evidence type="ECO:0000256" key="4">
    <source>
        <dbReference type="ARBA" id="ARBA00023125"/>
    </source>
</evidence>
<comment type="caution">
    <text evidence="7">The sequence shown here is derived from an EMBL/GenBank/DDBJ whole genome shotgun (WGS) entry which is preliminary data.</text>
</comment>
<evidence type="ECO:0000256" key="2">
    <source>
        <dbReference type="ARBA" id="ARBA00022649"/>
    </source>
</evidence>
<keyword evidence="4" id="KW-0238">DNA-binding</keyword>
<dbReference type="PANTHER" id="PTHR35401:SF1">
    <property type="entry name" value="CYTOPLASMIC PROTEIN"/>
    <property type="match status" value="1"/>
</dbReference>